<dbReference type="InterPro" id="IPR024302">
    <property type="entry name" value="SusD-like"/>
</dbReference>
<dbReference type="OrthoDB" id="843771at2"/>
<organism evidence="2 3">
    <name type="scientific">Chitinophaga terrae</name>
    <name type="common">ex Kim and Jung 2007</name>
    <dbReference type="NCBI Taxonomy" id="408074"/>
    <lineage>
        <taxon>Bacteria</taxon>
        <taxon>Pseudomonadati</taxon>
        <taxon>Bacteroidota</taxon>
        <taxon>Chitinophagia</taxon>
        <taxon>Chitinophagales</taxon>
        <taxon>Chitinophagaceae</taxon>
        <taxon>Chitinophaga</taxon>
    </lineage>
</organism>
<reference evidence="3" key="1">
    <citation type="submission" date="2016-10" db="EMBL/GenBank/DDBJ databases">
        <authorList>
            <person name="Varghese N."/>
            <person name="Submissions S."/>
        </authorList>
    </citation>
    <scope>NUCLEOTIDE SEQUENCE [LARGE SCALE GENOMIC DNA]</scope>
    <source>
        <strain evidence="3">DSM 23920</strain>
    </source>
</reference>
<keyword evidence="2" id="KW-0449">Lipoprotein</keyword>
<protein>
    <submittedName>
        <fullName evidence="2">Susd and RagB outer membrane lipoprotein</fullName>
    </submittedName>
</protein>
<accession>A0A1H4A2N4</accession>
<evidence type="ECO:0000313" key="3">
    <source>
        <dbReference type="Proteomes" id="UP000199656"/>
    </source>
</evidence>
<proteinExistence type="predicted"/>
<dbReference type="Pfam" id="PF12741">
    <property type="entry name" value="SusD-like"/>
    <property type="match status" value="1"/>
</dbReference>
<keyword evidence="3" id="KW-1185">Reference proteome</keyword>
<feature type="chain" id="PRO_5011621935" evidence="1">
    <location>
        <begin position="23"/>
        <end position="517"/>
    </location>
</feature>
<dbReference type="SUPFAM" id="SSF48452">
    <property type="entry name" value="TPR-like"/>
    <property type="match status" value="1"/>
</dbReference>
<keyword evidence="1" id="KW-0732">Signal</keyword>
<dbReference type="EMBL" id="FNRL01000005">
    <property type="protein sequence ID" value="SEA30130.1"/>
    <property type="molecule type" value="Genomic_DNA"/>
</dbReference>
<dbReference type="RefSeq" id="WP_089760105.1">
    <property type="nucleotide sequence ID" value="NZ_BKAT01000013.1"/>
</dbReference>
<name>A0A1H4A2N4_9BACT</name>
<evidence type="ECO:0000256" key="1">
    <source>
        <dbReference type="SAM" id="SignalP"/>
    </source>
</evidence>
<dbReference type="Gene3D" id="1.25.40.390">
    <property type="match status" value="1"/>
</dbReference>
<dbReference type="PROSITE" id="PS51257">
    <property type="entry name" value="PROKAR_LIPOPROTEIN"/>
    <property type="match status" value="1"/>
</dbReference>
<sequence length="517" mass="57209">MKKQLKYILPALLLLGSGCTKNFDSLNQDPSSLTGITKAELPFMFAKAESAACLNQGYYQTVQSLYADLYAQYYALNTNNFQTDRYAINDGWLPRPGIVTYVQTVPQLRTIFENTDPSSGEYALAEIMWVLAFHYLTDYFGPVAYFDAGKAQDVIAYDAQDKIYDDFFKRLDHAVKNLKASGVSTVFADNDLIYKGDVQQWIRFANTLRLRLALRISKVLPDRAKQEAEAAVAAGVMTDASHTATMEKSTLGGDGNGLSNVAAYNEFSMSSTMASYLKGYNDPRMKIFYQPAVATGEFRGVRNGSSAISLNNPLNQAAQTSNAGSYWAVWSADNKLWMPQLAARKHVMMAAEAWLLRAEGAVNGWNMGGTPQELYEKGIAVSMEYWGIKDEELIKAYIQGTSLPAAPGDLENSPAVANIPVKFSASPAVQRQQIGTQKWLAIYPDGREAWAEFRRSGFPAMYPVVQSENADLPQGTFIKRLPYPSSEAANNKEELEKGKKLLGGPDNAATRLWWDVD</sequence>
<dbReference type="InterPro" id="IPR011990">
    <property type="entry name" value="TPR-like_helical_dom_sf"/>
</dbReference>
<dbReference type="AlphaFoldDB" id="A0A1H4A2N4"/>
<gene>
    <name evidence="2" type="ORF">SAMN05660909_01432</name>
</gene>
<feature type="signal peptide" evidence="1">
    <location>
        <begin position="1"/>
        <end position="22"/>
    </location>
</feature>
<dbReference type="Proteomes" id="UP000199656">
    <property type="component" value="Unassembled WGS sequence"/>
</dbReference>
<evidence type="ECO:0000313" key="2">
    <source>
        <dbReference type="EMBL" id="SEA30130.1"/>
    </source>
</evidence>
<dbReference type="STRING" id="408074.SAMN05660909_01432"/>